<evidence type="ECO:0000256" key="1">
    <source>
        <dbReference type="SAM" id="Phobius"/>
    </source>
</evidence>
<reference evidence="2 3" key="1">
    <citation type="submission" date="2023-05" db="EMBL/GenBank/DDBJ databases">
        <title>Marinobacter albus sp. nov., a marine bacterium isolated from sand in a coastal intertidal zone of huludao.</title>
        <authorList>
            <person name="Deng T."/>
        </authorList>
    </citation>
    <scope>NUCLEOTIDE SEQUENCE [LARGE SCALE GENOMIC DNA]</scope>
    <source>
        <strain evidence="2 3">M216</strain>
    </source>
</reference>
<comment type="caution">
    <text evidence="2">The sequence shown here is derived from an EMBL/GenBank/DDBJ whole genome shotgun (WGS) entry which is preliminary data.</text>
</comment>
<feature type="transmembrane region" description="Helical" evidence="1">
    <location>
        <begin position="59"/>
        <end position="85"/>
    </location>
</feature>
<feature type="transmembrane region" description="Helical" evidence="1">
    <location>
        <begin position="32"/>
        <end position="53"/>
    </location>
</feature>
<name>A0ABT7H813_9GAMM</name>
<evidence type="ECO:0000313" key="2">
    <source>
        <dbReference type="EMBL" id="MDK9556182.1"/>
    </source>
</evidence>
<keyword evidence="1" id="KW-0812">Transmembrane</keyword>
<accession>A0ABT7H813</accession>
<dbReference type="Proteomes" id="UP001223547">
    <property type="component" value="Unassembled WGS sequence"/>
</dbReference>
<organism evidence="2 3">
    <name type="scientific">Marinobacter albus</name>
    <dbReference type="NCBI Taxonomy" id="3030833"/>
    <lineage>
        <taxon>Bacteria</taxon>
        <taxon>Pseudomonadati</taxon>
        <taxon>Pseudomonadota</taxon>
        <taxon>Gammaproteobacteria</taxon>
        <taxon>Pseudomonadales</taxon>
        <taxon>Marinobacteraceae</taxon>
        <taxon>Marinobacter</taxon>
    </lineage>
</organism>
<gene>
    <name evidence="2" type="ORF">QQF73_00995</name>
</gene>
<proteinExistence type="predicted"/>
<evidence type="ECO:0000313" key="3">
    <source>
        <dbReference type="Proteomes" id="UP001223547"/>
    </source>
</evidence>
<keyword evidence="3" id="KW-1185">Reference proteome</keyword>
<keyword evidence="1" id="KW-1133">Transmembrane helix</keyword>
<protein>
    <submittedName>
        <fullName evidence="2">Uncharacterized protein</fullName>
    </submittedName>
</protein>
<sequence length="92" mass="9564">MKETLRQLCSPILKPLESGDVGPNYKASHRTILNVVGALFLTLSTVSAAALVFTGQLGALVPVLVFLGIGGLSLIVGTLGTDAAVSRMWGNR</sequence>
<dbReference type="RefSeq" id="WP_219867275.1">
    <property type="nucleotide sequence ID" value="NZ_JASSQD010000001.1"/>
</dbReference>
<keyword evidence="1" id="KW-0472">Membrane</keyword>
<dbReference type="EMBL" id="JASSQD010000001">
    <property type="protein sequence ID" value="MDK9556182.1"/>
    <property type="molecule type" value="Genomic_DNA"/>
</dbReference>